<dbReference type="Pfam" id="PF12698">
    <property type="entry name" value="ABC2_membrane_3"/>
    <property type="match status" value="1"/>
</dbReference>
<feature type="transmembrane region" description="Helical" evidence="5">
    <location>
        <begin position="307"/>
        <end position="332"/>
    </location>
</feature>
<keyword evidence="2 5" id="KW-0812">Transmembrane</keyword>
<evidence type="ECO:0000256" key="5">
    <source>
        <dbReference type="SAM" id="Phobius"/>
    </source>
</evidence>
<dbReference type="PANTHER" id="PTHR43471:SF3">
    <property type="entry name" value="ABC TRANSPORTER PERMEASE PROTEIN NATB"/>
    <property type="match status" value="1"/>
</dbReference>
<evidence type="ECO:0000256" key="3">
    <source>
        <dbReference type="ARBA" id="ARBA00022989"/>
    </source>
</evidence>
<evidence type="ECO:0000313" key="8">
    <source>
        <dbReference type="Proteomes" id="UP001149140"/>
    </source>
</evidence>
<accession>A0A9X3N4U5</accession>
<dbReference type="Proteomes" id="UP001149140">
    <property type="component" value="Unassembled WGS sequence"/>
</dbReference>
<dbReference type="GO" id="GO:0016020">
    <property type="term" value="C:membrane"/>
    <property type="evidence" value="ECO:0007669"/>
    <property type="project" value="UniProtKB-SubCell"/>
</dbReference>
<dbReference type="RefSeq" id="WP_270046367.1">
    <property type="nucleotide sequence ID" value="NZ_JAPDOD010000088.1"/>
</dbReference>
<feature type="transmembrane region" description="Helical" evidence="5">
    <location>
        <begin position="21"/>
        <end position="43"/>
    </location>
</feature>
<reference evidence="7" key="1">
    <citation type="submission" date="2022-10" db="EMBL/GenBank/DDBJ databases">
        <title>The WGS of Solirubrobacter ginsenosidimutans DSM 21036.</title>
        <authorList>
            <person name="Jiang Z."/>
        </authorList>
    </citation>
    <scope>NUCLEOTIDE SEQUENCE</scope>
    <source>
        <strain evidence="7">DSM 21036</strain>
    </source>
</reference>
<comment type="subcellular location">
    <subcellularLocation>
        <location evidence="1">Membrane</location>
        <topology evidence="1">Multi-pass membrane protein</topology>
    </subcellularLocation>
</comment>
<protein>
    <submittedName>
        <fullName evidence="7">ABC transporter permease</fullName>
    </submittedName>
</protein>
<gene>
    <name evidence="7" type="ORF">OM076_43055</name>
</gene>
<dbReference type="InterPro" id="IPR013525">
    <property type="entry name" value="ABC2_TM"/>
</dbReference>
<evidence type="ECO:0000313" key="7">
    <source>
        <dbReference type="EMBL" id="MDA0167118.1"/>
    </source>
</evidence>
<name>A0A9X3N4U5_9ACTN</name>
<feature type="transmembrane region" description="Helical" evidence="5">
    <location>
        <begin position="186"/>
        <end position="212"/>
    </location>
</feature>
<comment type="caution">
    <text evidence="7">The sequence shown here is derived from an EMBL/GenBank/DDBJ whole genome shotgun (WGS) entry which is preliminary data.</text>
</comment>
<feature type="transmembrane region" description="Helical" evidence="5">
    <location>
        <begin position="261"/>
        <end position="280"/>
    </location>
</feature>
<keyword evidence="3 5" id="KW-1133">Transmembrane helix</keyword>
<feature type="transmembrane region" description="Helical" evidence="5">
    <location>
        <begin position="141"/>
        <end position="165"/>
    </location>
</feature>
<proteinExistence type="predicted"/>
<organism evidence="7 8">
    <name type="scientific">Solirubrobacter ginsenosidimutans</name>
    <dbReference type="NCBI Taxonomy" id="490573"/>
    <lineage>
        <taxon>Bacteria</taxon>
        <taxon>Bacillati</taxon>
        <taxon>Actinomycetota</taxon>
        <taxon>Thermoleophilia</taxon>
        <taxon>Solirubrobacterales</taxon>
        <taxon>Solirubrobacteraceae</taxon>
        <taxon>Solirubrobacter</taxon>
    </lineage>
</organism>
<evidence type="ECO:0000259" key="6">
    <source>
        <dbReference type="Pfam" id="PF12698"/>
    </source>
</evidence>
<evidence type="ECO:0000256" key="2">
    <source>
        <dbReference type="ARBA" id="ARBA00022692"/>
    </source>
</evidence>
<dbReference type="PANTHER" id="PTHR43471">
    <property type="entry name" value="ABC TRANSPORTER PERMEASE"/>
    <property type="match status" value="1"/>
</dbReference>
<dbReference type="EMBL" id="JAPDOD010000088">
    <property type="protein sequence ID" value="MDA0167118.1"/>
    <property type="molecule type" value="Genomic_DNA"/>
</dbReference>
<keyword evidence="8" id="KW-1185">Reference proteome</keyword>
<dbReference type="GO" id="GO:0140359">
    <property type="term" value="F:ABC-type transporter activity"/>
    <property type="evidence" value="ECO:0007669"/>
    <property type="project" value="InterPro"/>
</dbReference>
<evidence type="ECO:0000256" key="4">
    <source>
        <dbReference type="ARBA" id="ARBA00023136"/>
    </source>
</evidence>
<sequence>MNGAIRLVARRELTERIRERSFLISTGITLAIVIVVLVLPTLLGFGGPNEYTIAAGDARGQAVAERAVAISKEFDAKVSIVRSDADATVAGGKVHAEDTPDDKLLSILQVANQQVQSSAPPPLVVVTTKPEDPDRDAKAGLAFFTILILYGQLLTYGFWVATGVVEEKSSRVIEILLAAIRPKDLLAGKVLGLGLLGLGQLLIVAAFGLVVAGASGSLTIDGNLLVAIALSLVWFVLGYAFYASAYAVAGALVPRQEEIQSSTTPLTMLILVSLFAGFAVNENPDGTLGHVTAFIPPMAPVTMPSRIILGAAPAWEIAASVALMIASTLLLIPFAGRIYAAVVLRTGSAVKLRDAIALARAQK</sequence>
<dbReference type="AlphaFoldDB" id="A0A9X3N4U5"/>
<evidence type="ECO:0000256" key="1">
    <source>
        <dbReference type="ARBA" id="ARBA00004141"/>
    </source>
</evidence>
<keyword evidence="4 5" id="KW-0472">Membrane</keyword>
<feature type="domain" description="ABC-2 type transporter transmembrane" evidence="6">
    <location>
        <begin position="111"/>
        <end position="334"/>
    </location>
</feature>
<feature type="transmembrane region" description="Helical" evidence="5">
    <location>
        <begin position="224"/>
        <end position="249"/>
    </location>
</feature>